<dbReference type="InterPro" id="IPR006626">
    <property type="entry name" value="PbH1"/>
</dbReference>
<evidence type="ECO:0000256" key="2">
    <source>
        <dbReference type="ARBA" id="ARBA00008834"/>
    </source>
</evidence>
<keyword evidence="11" id="KW-0624">Polysaccharide degradation</keyword>
<dbReference type="GO" id="GO:0071555">
    <property type="term" value="P:cell wall organization"/>
    <property type="evidence" value="ECO:0007669"/>
    <property type="project" value="UniProtKB-KW"/>
</dbReference>
<gene>
    <name evidence="15" type="ORF">DM02DRAFT_668031</name>
</gene>
<reference evidence="15 16" key="1">
    <citation type="journal article" date="2018" name="Sci. Rep.">
        <title>Comparative genomics provides insights into the lifestyle and reveals functional heterogeneity of dark septate endophytic fungi.</title>
        <authorList>
            <person name="Knapp D.G."/>
            <person name="Nemeth J.B."/>
            <person name="Barry K."/>
            <person name="Hainaut M."/>
            <person name="Henrissat B."/>
            <person name="Johnson J."/>
            <person name="Kuo A."/>
            <person name="Lim J.H.P."/>
            <person name="Lipzen A."/>
            <person name="Nolan M."/>
            <person name="Ohm R.A."/>
            <person name="Tamas L."/>
            <person name="Grigoriev I.V."/>
            <person name="Spatafora J.W."/>
            <person name="Nagy L.G."/>
            <person name="Kovacs G.M."/>
        </authorList>
    </citation>
    <scope>NUCLEOTIDE SEQUENCE [LARGE SCALE GENOMIC DNA]</scope>
    <source>
        <strain evidence="15 16">DSE2036</strain>
    </source>
</reference>
<accession>A0A2V1E509</accession>
<dbReference type="GO" id="GO:0004650">
    <property type="term" value="F:polygalacturonase activity"/>
    <property type="evidence" value="ECO:0007669"/>
    <property type="project" value="InterPro"/>
</dbReference>
<dbReference type="PANTHER" id="PTHR31736:SF9">
    <property type="entry name" value="ENDO-XYLOGALACTURONAN HYDROLASE A-RELATED"/>
    <property type="match status" value="1"/>
</dbReference>
<dbReference type="AlphaFoldDB" id="A0A2V1E509"/>
<dbReference type="PANTHER" id="PTHR31736">
    <property type="match status" value="1"/>
</dbReference>
<keyword evidence="5" id="KW-0677">Repeat</keyword>
<comment type="function">
    <text evidence="12">Pectinolytic enzyme involved in the degradation of xylogalacturonan (xga), a galacturonan backbone heavily substituted with xylose, and which is one important component of the hairy regions of pectin. Activity requires a galacturonic acid backbone substituted with xylose.</text>
</comment>
<comment type="subcellular location">
    <subcellularLocation>
        <location evidence="1">Secreted</location>
    </subcellularLocation>
</comment>
<dbReference type="SUPFAM" id="SSF51126">
    <property type="entry name" value="Pectin lyase-like"/>
    <property type="match status" value="1"/>
</dbReference>
<dbReference type="InterPro" id="IPR011050">
    <property type="entry name" value="Pectin_lyase_fold/virulence"/>
</dbReference>
<evidence type="ECO:0000256" key="1">
    <source>
        <dbReference type="ARBA" id="ARBA00004613"/>
    </source>
</evidence>
<dbReference type="OrthoDB" id="187139at2759"/>
<dbReference type="InterPro" id="IPR012334">
    <property type="entry name" value="Pectin_lyas_fold"/>
</dbReference>
<dbReference type="EMBL" id="KZ805312">
    <property type="protein sequence ID" value="PVI05663.1"/>
    <property type="molecule type" value="Genomic_DNA"/>
</dbReference>
<dbReference type="GO" id="GO:0045490">
    <property type="term" value="P:pectin catabolic process"/>
    <property type="evidence" value="ECO:0007669"/>
    <property type="project" value="UniProtKB-ARBA"/>
</dbReference>
<evidence type="ECO:0000313" key="16">
    <source>
        <dbReference type="Proteomes" id="UP000244855"/>
    </source>
</evidence>
<evidence type="ECO:0000256" key="9">
    <source>
        <dbReference type="ARBA" id="ARBA00023295"/>
    </source>
</evidence>
<dbReference type="Gene3D" id="2.160.20.10">
    <property type="entry name" value="Single-stranded right-handed beta-helix, Pectin lyase-like"/>
    <property type="match status" value="1"/>
</dbReference>
<keyword evidence="7" id="KW-0325">Glycoprotein</keyword>
<evidence type="ECO:0000313" key="15">
    <source>
        <dbReference type="EMBL" id="PVI05663.1"/>
    </source>
</evidence>
<name>A0A2V1E509_9PLEO</name>
<keyword evidence="10" id="KW-0961">Cell wall biogenesis/degradation</keyword>
<dbReference type="STRING" id="97972.A0A2V1E509"/>
<keyword evidence="4 14" id="KW-0732">Signal</keyword>
<keyword evidence="3" id="KW-0964">Secreted</keyword>
<dbReference type="Pfam" id="PF00295">
    <property type="entry name" value="Glyco_hydro_28"/>
    <property type="match status" value="1"/>
</dbReference>
<evidence type="ECO:0000256" key="3">
    <source>
        <dbReference type="ARBA" id="ARBA00022525"/>
    </source>
</evidence>
<comment type="similarity">
    <text evidence="2 13">Belongs to the glycosyl hydrolase 28 family.</text>
</comment>
<keyword evidence="16" id="KW-1185">Reference proteome</keyword>
<evidence type="ECO:0000256" key="6">
    <source>
        <dbReference type="ARBA" id="ARBA00022801"/>
    </source>
</evidence>
<evidence type="ECO:0000256" key="7">
    <source>
        <dbReference type="ARBA" id="ARBA00023180"/>
    </source>
</evidence>
<keyword evidence="6 13" id="KW-0378">Hydrolase</keyword>
<dbReference type="GO" id="GO:0005576">
    <property type="term" value="C:extracellular region"/>
    <property type="evidence" value="ECO:0007669"/>
    <property type="project" value="UniProtKB-SubCell"/>
</dbReference>
<feature type="signal peptide" evidence="14">
    <location>
        <begin position="1"/>
        <end position="15"/>
    </location>
</feature>
<evidence type="ECO:0000256" key="10">
    <source>
        <dbReference type="ARBA" id="ARBA00023316"/>
    </source>
</evidence>
<protein>
    <submittedName>
        <fullName evidence="15">Glycoside hydrolase family 28 protein</fullName>
    </submittedName>
</protein>
<evidence type="ECO:0000256" key="8">
    <source>
        <dbReference type="ARBA" id="ARBA00023277"/>
    </source>
</evidence>
<dbReference type="InterPro" id="IPR000743">
    <property type="entry name" value="Glyco_hydro_28"/>
</dbReference>
<sequence>MKLVILLQFVGFAVSTKLYKRAICTVNSLNDPDKDDAPAINSALETCAQGTTILPGNQTFTIQTPLNLSSCRACNLEINGILALSPDWNLWKSQPAAIQIPGTTAAVISSGENTGLINANNFGRCQQETNPTEITLPSLFSITNKSYQIHIRNLKTENVPGTAFNVTSGSSAVRFYGIEFVNSAGTGYHVEQAQHVYVWNNTVRATQTCVSIYPNSSNIQVEESTCIITATSGQSGFKLGFQDSSSMGLDWIRNILVRSVKAIGSMNVVVFHPGSSGGDGQPVPVEITNATFTDITISGPAKQAVLVEEGENPLTAKEISFNAFRGEVEENDEIKCNKAEDTCEFETKDWQLDVVPGK</sequence>
<evidence type="ECO:0000256" key="13">
    <source>
        <dbReference type="RuleBase" id="RU361169"/>
    </source>
</evidence>
<evidence type="ECO:0000256" key="14">
    <source>
        <dbReference type="SAM" id="SignalP"/>
    </source>
</evidence>
<feature type="chain" id="PRO_5015999745" evidence="14">
    <location>
        <begin position="16"/>
        <end position="358"/>
    </location>
</feature>
<evidence type="ECO:0000256" key="12">
    <source>
        <dbReference type="ARBA" id="ARBA00037278"/>
    </source>
</evidence>
<evidence type="ECO:0000256" key="5">
    <source>
        <dbReference type="ARBA" id="ARBA00022737"/>
    </source>
</evidence>
<evidence type="ECO:0000256" key="4">
    <source>
        <dbReference type="ARBA" id="ARBA00022729"/>
    </source>
</evidence>
<keyword evidence="9 13" id="KW-0326">Glycosidase</keyword>
<organism evidence="15 16">
    <name type="scientific">Periconia macrospinosa</name>
    <dbReference type="NCBI Taxonomy" id="97972"/>
    <lineage>
        <taxon>Eukaryota</taxon>
        <taxon>Fungi</taxon>
        <taxon>Dikarya</taxon>
        <taxon>Ascomycota</taxon>
        <taxon>Pezizomycotina</taxon>
        <taxon>Dothideomycetes</taxon>
        <taxon>Pleosporomycetidae</taxon>
        <taxon>Pleosporales</taxon>
        <taxon>Massarineae</taxon>
        <taxon>Periconiaceae</taxon>
        <taxon>Periconia</taxon>
    </lineage>
</organism>
<keyword evidence="8" id="KW-0119">Carbohydrate metabolism</keyword>
<dbReference type="Proteomes" id="UP000244855">
    <property type="component" value="Unassembled WGS sequence"/>
</dbReference>
<proteinExistence type="inferred from homology"/>
<dbReference type="SMART" id="SM00710">
    <property type="entry name" value="PbH1"/>
    <property type="match status" value="4"/>
</dbReference>
<evidence type="ECO:0000256" key="11">
    <source>
        <dbReference type="ARBA" id="ARBA00023326"/>
    </source>
</evidence>